<keyword evidence="2" id="KW-1185">Reference proteome</keyword>
<dbReference type="PANTHER" id="PTHR46954:SF1">
    <property type="entry name" value="C2H2-TYPE DOMAIN-CONTAINING PROTEIN"/>
    <property type="match status" value="1"/>
</dbReference>
<gene>
    <name evidence="1" type="ORF">AFUS01_LOCUS23881</name>
</gene>
<feature type="non-terminal residue" evidence="1">
    <location>
        <position position="1"/>
    </location>
</feature>
<dbReference type="OrthoDB" id="2433005at2759"/>
<name>A0A8J2P851_9HEXA</name>
<dbReference type="PANTHER" id="PTHR46954">
    <property type="entry name" value="C2H2-TYPE DOMAIN-CONTAINING PROTEIN"/>
    <property type="match status" value="1"/>
</dbReference>
<dbReference type="AlphaFoldDB" id="A0A8J2P851"/>
<evidence type="ECO:0000313" key="2">
    <source>
        <dbReference type="Proteomes" id="UP000708208"/>
    </source>
</evidence>
<comment type="caution">
    <text evidence="1">The sequence shown here is derived from an EMBL/GenBank/DDBJ whole genome shotgun (WGS) entry which is preliminary data.</text>
</comment>
<reference evidence="1" key="1">
    <citation type="submission" date="2021-06" db="EMBL/GenBank/DDBJ databases">
        <authorList>
            <person name="Hodson N. C."/>
            <person name="Mongue J. A."/>
            <person name="Jaron S. K."/>
        </authorList>
    </citation>
    <scope>NUCLEOTIDE SEQUENCE</scope>
</reference>
<dbReference type="Proteomes" id="UP000708208">
    <property type="component" value="Unassembled WGS sequence"/>
</dbReference>
<evidence type="ECO:0000313" key="1">
    <source>
        <dbReference type="EMBL" id="CAG7785248.1"/>
    </source>
</evidence>
<sequence length="80" mass="9033">SCNKEKQGRTRLEETQPGLLEAIIQVVSTDASADEKRRTETLRTCQSLSSLQTELQRQGFTLSRSGLYLRLLPKRASSHE</sequence>
<proteinExistence type="predicted"/>
<accession>A0A8J2P851</accession>
<organism evidence="1 2">
    <name type="scientific">Allacma fusca</name>
    <dbReference type="NCBI Taxonomy" id="39272"/>
    <lineage>
        <taxon>Eukaryota</taxon>
        <taxon>Metazoa</taxon>
        <taxon>Ecdysozoa</taxon>
        <taxon>Arthropoda</taxon>
        <taxon>Hexapoda</taxon>
        <taxon>Collembola</taxon>
        <taxon>Symphypleona</taxon>
        <taxon>Sminthuridae</taxon>
        <taxon>Allacma</taxon>
    </lineage>
</organism>
<dbReference type="EMBL" id="CAJVCH010292210">
    <property type="protein sequence ID" value="CAG7785248.1"/>
    <property type="molecule type" value="Genomic_DNA"/>
</dbReference>
<protein>
    <submittedName>
        <fullName evidence="1">Uncharacterized protein</fullName>
    </submittedName>
</protein>